<keyword evidence="2" id="KW-0067">ATP-binding</keyword>
<dbReference type="InterPro" id="IPR033875">
    <property type="entry name" value="FlhG"/>
</dbReference>
<dbReference type="CDD" id="cd02038">
    <property type="entry name" value="FlhG-like"/>
    <property type="match status" value="1"/>
</dbReference>
<dbReference type="InterPro" id="IPR033756">
    <property type="entry name" value="YlxH/NBP35"/>
</dbReference>
<keyword evidence="3" id="KW-0282">Flagellum</keyword>
<evidence type="ECO:0000313" key="3">
    <source>
        <dbReference type="EMBL" id="VAX03940.1"/>
    </source>
</evidence>
<evidence type="ECO:0000256" key="2">
    <source>
        <dbReference type="ARBA" id="ARBA00022840"/>
    </source>
</evidence>
<dbReference type="FunFam" id="3.40.50.300:FF:000158">
    <property type="entry name" value="Site-determining protein"/>
    <property type="match status" value="1"/>
</dbReference>
<dbReference type="PANTHER" id="PTHR43384">
    <property type="entry name" value="SEPTUM SITE-DETERMINING PROTEIN MIND HOMOLOG, CHLOROPLASTIC-RELATED"/>
    <property type="match status" value="1"/>
</dbReference>
<dbReference type="GO" id="GO:0051782">
    <property type="term" value="P:negative regulation of cell division"/>
    <property type="evidence" value="ECO:0007669"/>
    <property type="project" value="TreeGrafter"/>
</dbReference>
<proteinExistence type="predicted"/>
<gene>
    <name evidence="3" type="ORF">MNBD_GAMMA20-91</name>
</gene>
<dbReference type="Gene3D" id="3.40.50.300">
    <property type="entry name" value="P-loop containing nucleotide triphosphate hydrolases"/>
    <property type="match status" value="1"/>
</dbReference>
<protein>
    <submittedName>
        <fullName evidence="3">Flagellar synthesis regulator FleN</fullName>
    </submittedName>
</protein>
<dbReference type="AlphaFoldDB" id="A0A3B1B0W0"/>
<dbReference type="GO" id="GO:0016887">
    <property type="term" value="F:ATP hydrolysis activity"/>
    <property type="evidence" value="ECO:0007669"/>
    <property type="project" value="TreeGrafter"/>
</dbReference>
<dbReference type="SUPFAM" id="SSF52540">
    <property type="entry name" value="P-loop containing nucleoside triphosphate hydrolases"/>
    <property type="match status" value="1"/>
</dbReference>
<dbReference type="GO" id="GO:0005524">
    <property type="term" value="F:ATP binding"/>
    <property type="evidence" value="ECO:0007669"/>
    <property type="project" value="UniProtKB-KW"/>
</dbReference>
<dbReference type="Pfam" id="PF10609">
    <property type="entry name" value="ParA"/>
    <property type="match status" value="1"/>
</dbReference>
<dbReference type="InterPro" id="IPR050625">
    <property type="entry name" value="ParA/MinD_ATPase"/>
</dbReference>
<evidence type="ECO:0000256" key="1">
    <source>
        <dbReference type="ARBA" id="ARBA00022741"/>
    </source>
</evidence>
<sequence>MLMAEALDQAAGLRRIATPRPVRVITVASGKGGVGKTNVTVNLGLSLTAQGKEVLLLDADLGLANVDVMLGLHTHYDLSHVLKGERTLEEVICTGPQGMRIVPSSSGLQNMAGLSSAEHAGIISAFSELSVTPDVLLIDTAAGISDNVVTFSRAAQEVIVVVCDEPASITDAYALIKLLNREYGIYRIRVLTNRVQSVQDGRALYNKILKVTDRYLDVALDFMGVVPEDEYLRKAVQKQRAVVDAYPRSKSALAFKKLASKADSWPVPASAGGQLEFFVERLIMASQQNTGQ</sequence>
<dbReference type="InterPro" id="IPR025501">
    <property type="entry name" value="MinD_FleN"/>
</dbReference>
<organism evidence="3">
    <name type="scientific">hydrothermal vent metagenome</name>
    <dbReference type="NCBI Taxonomy" id="652676"/>
    <lineage>
        <taxon>unclassified sequences</taxon>
        <taxon>metagenomes</taxon>
        <taxon>ecological metagenomes</taxon>
    </lineage>
</organism>
<dbReference type="InterPro" id="IPR027417">
    <property type="entry name" value="P-loop_NTPase"/>
</dbReference>
<accession>A0A3B1B0W0</accession>
<name>A0A3B1B0W0_9ZZZZ</name>
<keyword evidence="1" id="KW-0547">Nucleotide-binding</keyword>
<dbReference type="EMBL" id="UOFU01000355">
    <property type="protein sequence ID" value="VAX03940.1"/>
    <property type="molecule type" value="Genomic_DNA"/>
</dbReference>
<keyword evidence="3" id="KW-0969">Cilium</keyword>
<keyword evidence="3" id="KW-0966">Cell projection</keyword>
<dbReference type="GO" id="GO:0009898">
    <property type="term" value="C:cytoplasmic side of plasma membrane"/>
    <property type="evidence" value="ECO:0007669"/>
    <property type="project" value="TreeGrafter"/>
</dbReference>
<dbReference type="PIRSF" id="PIRSF003092">
    <property type="entry name" value="MinD"/>
    <property type="match status" value="1"/>
</dbReference>
<dbReference type="PANTHER" id="PTHR43384:SF4">
    <property type="entry name" value="CELLULOSE BIOSYNTHESIS PROTEIN BCSQ-RELATED"/>
    <property type="match status" value="1"/>
</dbReference>
<dbReference type="GO" id="GO:0005829">
    <property type="term" value="C:cytosol"/>
    <property type="evidence" value="ECO:0007669"/>
    <property type="project" value="TreeGrafter"/>
</dbReference>
<reference evidence="3" key="1">
    <citation type="submission" date="2018-06" db="EMBL/GenBank/DDBJ databases">
        <authorList>
            <person name="Zhirakovskaya E."/>
        </authorList>
    </citation>
    <scope>NUCLEOTIDE SEQUENCE</scope>
</reference>